<proteinExistence type="predicted"/>
<dbReference type="Proteomes" id="UP001139000">
    <property type="component" value="Unassembled WGS sequence"/>
</dbReference>
<feature type="domain" description="Tape measure protein N-terminal" evidence="1">
    <location>
        <begin position="75"/>
        <end position="262"/>
    </location>
</feature>
<evidence type="ECO:0000313" key="3">
    <source>
        <dbReference type="Proteomes" id="UP001139000"/>
    </source>
</evidence>
<name>A0A9X1PFV1_9BACT</name>
<dbReference type="AlphaFoldDB" id="A0A9X1PFV1"/>
<gene>
    <name evidence="2" type="ORF">LXM26_00400</name>
</gene>
<dbReference type="RefSeq" id="WP_234652234.1">
    <property type="nucleotide sequence ID" value="NZ_CP094997.1"/>
</dbReference>
<dbReference type="NCBIfam" id="TIGR02675">
    <property type="entry name" value="tape_meas_nterm"/>
    <property type="match status" value="1"/>
</dbReference>
<dbReference type="InterPro" id="IPR013491">
    <property type="entry name" value="Tape_meas_N"/>
</dbReference>
<dbReference type="Pfam" id="PF20155">
    <property type="entry name" value="TMP_3"/>
    <property type="match status" value="1"/>
</dbReference>
<organism evidence="2 3">
    <name type="scientific">Dyadobacter chenwenxiniae</name>
    <dbReference type="NCBI Taxonomy" id="2906456"/>
    <lineage>
        <taxon>Bacteria</taxon>
        <taxon>Pseudomonadati</taxon>
        <taxon>Bacteroidota</taxon>
        <taxon>Cytophagia</taxon>
        <taxon>Cytophagales</taxon>
        <taxon>Spirosomataceae</taxon>
        <taxon>Dyadobacter</taxon>
    </lineage>
</organism>
<sequence length="684" mass="71794">MADQELIVKFKGDDSDLNQAFKRIHRNLDGLPSSTGKADRAINQLTKSNSSLETSFGSVIKGYLGFEAALAAGRAFISATAKVQKFENQLKVASETQADYAKNTAFLDQLAERYNKNVIDLGANFAKLSIATKDTNLAGKETERLFSAVTAASSTLQLSVDETNGVFQAFIQMVSKGNVQAEELRGQLGERLYGAFNLAAKSMGVTTQELNKMLERGEVLASDLLPRLTTEIEKSLGPGAEANARNLGSAIEYTTGQLTLLLAGATKSTGLTDLFTDATKAVGSFAKQLRTSGFFDFIGITLGSAKNSLVGGQDMITSVFGAATEYAAGKVGGSKSSTGGAQSKTDTNAYGAQFGIHGRNKKAEDQIRRQNEIIANKAASELNRWVSEQIEQSKDRIAEGLLNAEIANDTAFRTNNSDIGTPNTLMRTGTSTAFHPYSLQSHTQFDNPTTGDGSATSFDHLTNPQAMSAAVDKAIAEQNRLKGSTDDFGASLQESIQGAFAGSTAYAIEGVGTLAAGLAMGTADLADVGNAFMSIIANLFENIGKALAQHASLLLAAKIGIASNNIALVAAGAALAYGAAAVARSQIQDAGASAFWTGGIVDGPGGRDRVPAMLTAGEMVMNGSQQQRLWGVISGATSGRDMRGGIGSRSNGSETVTVKVHGRLRAGDIDLSGREGRKRNSYFE</sequence>
<reference evidence="2" key="1">
    <citation type="submission" date="2021-12" db="EMBL/GenBank/DDBJ databases">
        <title>Novel species in genus Dyadobacter.</title>
        <authorList>
            <person name="Ma C."/>
        </authorList>
    </citation>
    <scope>NUCLEOTIDE SEQUENCE</scope>
    <source>
        <strain evidence="2">LJ419</strain>
    </source>
</reference>
<evidence type="ECO:0000313" key="2">
    <source>
        <dbReference type="EMBL" id="MCF0059933.1"/>
    </source>
</evidence>
<keyword evidence="3" id="KW-1185">Reference proteome</keyword>
<dbReference type="EMBL" id="JAJTTC010000001">
    <property type="protein sequence ID" value="MCF0059933.1"/>
    <property type="molecule type" value="Genomic_DNA"/>
</dbReference>
<accession>A0A9X1PFV1</accession>
<comment type="caution">
    <text evidence="2">The sequence shown here is derived from an EMBL/GenBank/DDBJ whole genome shotgun (WGS) entry which is preliminary data.</text>
</comment>
<protein>
    <submittedName>
        <fullName evidence="2">Tape measure protein</fullName>
    </submittedName>
</protein>
<evidence type="ECO:0000259" key="1">
    <source>
        <dbReference type="Pfam" id="PF20155"/>
    </source>
</evidence>